<dbReference type="SUPFAM" id="SSF88713">
    <property type="entry name" value="Glycoside hydrolase/deacetylase"/>
    <property type="match status" value="1"/>
</dbReference>
<dbReference type="Gene3D" id="3.30.457.10">
    <property type="entry name" value="Copper amine oxidase-like, N-terminal domain"/>
    <property type="match status" value="1"/>
</dbReference>
<dbReference type="PANTHER" id="PTHR34216:SF3">
    <property type="entry name" value="POLY-BETA-1,6-N-ACETYL-D-GLUCOSAMINE N-DEACETYLASE"/>
    <property type="match status" value="1"/>
</dbReference>
<dbReference type="InterPro" id="IPR036582">
    <property type="entry name" value="Mao_N_sf"/>
</dbReference>
<dbReference type="Proteomes" id="UP001549097">
    <property type="component" value="Unassembled WGS sequence"/>
</dbReference>
<dbReference type="InterPro" id="IPR051398">
    <property type="entry name" value="Polysacch_Deacetylase"/>
</dbReference>
<proteinExistence type="predicted"/>
<dbReference type="CDD" id="cd10969">
    <property type="entry name" value="CE4_Ecf1_like_5s"/>
    <property type="match status" value="1"/>
</dbReference>
<evidence type="ECO:0000313" key="4">
    <source>
        <dbReference type="EMBL" id="MET3726975.1"/>
    </source>
</evidence>
<dbReference type="SUPFAM" id="SSF55383">
    <property type="entry name" value="Copper amine oxidase, domain N"/>
    <property type="match status" value="1"/>
</dbReference>
<evidence type="ECO:0000313" key="5">
    <source>
        <dbReference type="Proteomes" id="UP001549097"/>
    </source>
</evidence>
<comment type="subcellular location">
    <subcellularLocation>
        <location evidence="1">Secreted</location>
    </subcellularLocation>
</comment>
<evidence type="ECO:0000259" key="3">
    <source>
        <dbReference type="PROSITE" id="PS51677"/>
    </source>
</evidence>
<accession>A0ABV2LEF9</accession>
<protein>
    <submittedName>
        <fullName evidence="4">Peptidoglycan/xylan/chitin deacetylase (PgdA/CDA1 family)</fullName>
    </submittedName>
</protein>
<name>A0ABV2LEF9_9BACL</name>
<comment type="caution">
    <text evidence="4">The sequence shown here is derived from an EMBL/GenBank/DDBJ whole genome shotgun (WGS) entry which is preliminary data.</text>
</comment>
<evidence type="ECO:0000256" key="2">
    <source>
        <dbReference type="ARBA" id="ARBA00022729"/>
    </source>
</evidence>
<organism evidence="4 5">
    <name type="scientific">Fictibacillus halophilus</name>
    <dbReference type="NCBI Taxonomy" id="1610490"/>
    <lineage>
        <taxon>Bacteria</taxon>
        <taxon>Bacillati</taxon>
        <taxon>Bacillota</taxon>
        <taxon>Bacilli</taxon>
        <taxon>Bacillales</taxon>
        <taxon>Fictibacillaceae</taxon>
        <taxon>Fictibacillus</taxon>
    </lineage>
</organism>
<keyword evidence="5" id="KW-1185">Reference proteome</keyword>
<gene>
    <name evidence="4" type="ORF">ABID52_000556</name>
</gene>
<dbReference type="InterPro" id="IPR012854">
    <property type="entry name" value="Cu_amine_oxidase-like_N"/>
</dbReference>
<feature type="domain" description="NodB homology" evidence="3">
    <location>
        <begin position="220"/>
        <end position="410"/>
    </location>
</feature>
<keyword evidence="2" id="KW-0732">Signal</keyword>
<dbReference type="Pfam" id="PF01522">
    <property type="entry name" value="Polysacc_deac_1"/>
    <property type="match status" value="1"/>
</dbReference>
<dbReference type="PANTHER" id="PTHR34216">
    <property type="match status" value="1"/>
</dbReference>
<evidence type="ECO:0000256" key="1">
    <source>
        <dbReference type="ARBA" id="ARBA00004613"/>
    </source>
</evidence>
<reference evidence="4 5" key="1">
    <citation type="submission" date="2024-06" db="EMBL/GenBank/DDBJ databases">
        <title>Genomic Encyclopedia of Type Strains, Phase IV (KMG-IV): sequencing the most valuable type-strain genomes for metagenomic binning, comparative biology and taxonomic classification.</title>
        <authorList>
            <person name="Goeker M."/>
        </authorList>
    </citation>
    <scope>NUCLEOTIDE SEQUENCE [LARGE SCALE GENOMIC DNA]</scope>
    <source>
        <strain evidence="4 5">DSM 100124</strain>
    </source>
</reference>
<dbReference type="PROSITE" id="PS51677">
    <property type="entry name" value="NODB"/>
    <property type="match status" value="1"/>
</dbReference>
<dbReference type="InterPro" id="IPR002509">
    <property type="entry name" value="NODB_dom"/>
</dbReference>
<dbReference type="EMBL" id="JBEPMP010000001">
    <property type="protein sequence ID" value="MET3726975.1"/>
    <property type="molecule type" value="Genomic_DNA"/>
</dbReference>
<dbReference type="RefSeq" id="WP_198768424.1">
    <property type="nucleotide sequence ID" value="NZ_JAEACF010000001.1"/>
</dbReference>
<sequence length="410" mass="46834">MKFHRDKKLLAKTIQTLIVLIMMIGLWLYPPGSATADDIQVYVDQNKITYDVPPQVKDSRTLVPIRKTFENLDATVKWNGKDNSITIIKEHITFKLTLNKKTVWKNGKSTTIDVPVIANDNRTFVPIRFIADSLGYNVKWNNSTRSVLINSVESIDLPQEQIPVTVLMYHHFQEGLSTNATVEPHLFKEQLIALKEQGYTTINDHDLLSFMEGKKELPQKPLLITMDDGYESNYNIAYPILKELDMKATVYIIGSRIEDGQIHEFPRMTWAQAKEMYESGVFEIQSHTYDMHHKGKTATYDRGAITTPIKIDGKLETQQAYEKRVLADLLLNKKIIEEKVGNNVISFAYPFGDNSDSAEKLLKQAGIKMTFTIKPGMNYKQKGPFKLNRINVPGGMTGKTLIKELEKYQK</sequence>
<dbReference type="Pfam" id="PF07833">
    <property type="entry name" value="Cu_amine_oxidN1"/>
    <property type="match status" value="1"/>
</dbReference>
<dbReference type="Gene3D" id="3.20.20.370">
    <property type="entry name" value="Glycoside hydrolase/deacetylase"/>
    <property type="match status" value="1"/>
</dbReference>
<dbReference type="InterPro" id="IPR011330">
    <property type="entry name" value="Glyco_hydro/deAcase_b/a-brl"/>
</dbReference>